<dbReference type="KEGG" id="spu:577205"/>
<reference evidence="4" key="2">
    <citation type="submission" date="2021-01" db="UniProtKB">
        <authorList>
            <consortium name="EnsemblMetazoa"/>
        </authorList>
    </citation>
    <scope>IDENTIFICATION</scope>
</reference>
<dbReference type="PANTHER" id="PTHR43391">
    <property type="entry name" value="RETINOL DEHYDROGENASE-RELATED"/>
    <property type="match status" value="1"/>
</dbReference>
<dbReference type="GO" id="GO:0016491">
    <property type="term" value="F:oxidoreductase activity"/>
    <property type="evidence" value="ECO:0000318"/>
    <property type="project" value="GO_Central"/>
</dbReference>
<dbReference type="EnsemblMetazoa" id="XM_777449">
    <property type="protein sequence ID" value="XP_782542"/>
    <property type="gene ID" value="LOC577205"/>
</dbReference>
<evidence type="ECO:0000256" key="2">
    <source>
        <dbReference type="ARBA" id="ARBA00023002"/>
    </source>
</evidence>
<dbReference type="RefSeq" id="XP_782542.3">
    <property type="nucleotide sequence ID" value="XM_777449.4"/>
</dbReference>
<dbReference type="GO" id="GO:0005829">
    <property type="term" value="C:cytosol"/>
    <property type="evidence" value="ECO:0000318"/>
    <property type="project" value="GO_Central"/>
</dbReference>
<dbReference type="InterPro" id="IPR002347">
    <property type="entry name" value="SDR_fam"/>
</dbReference>
<dbReference type="SUPFAM" id="SSF51735">
    <property type="entry name" value="NAD(P)-binding Rossmann-fold domains"/>
    <property type="match status" value="1"/>
</dbReference>
<organism evidence="4 5">
    <name type="scientific">Strongylocentrotus purpuratus</name>
    <name type="common">Purple sea urchin</name>
    <dbReference type="NCBI Taxonomy" id="7668"/>
    <lineage>
        <taxon>Eukaryota</taxon>
        <taxon>Metazoa</taxon>
        <taxon>Echinodermata</taxon>
        <taxon>Eleutherozoa</taxon>
        <taxon>Echinozoa</taxon>
        <taxon>Echinoidea</taxon>
        <taxon>Euechinoidea</taxon>
        <taxon>Echinacea</taxon>
        <taxon>Camarodonta</taxon>
        <taxon>Echinidea</taxon>
        <taxon>Strongylocentrotidae</taxon>
        <taxon>Strongylocentrotus</taxon>
    </lineage>
</organism>
<protein>
    <submittedName>
        <fullName evidence="4">Uncharacterized protein</fullName>
    </submittedName>
</protein>
<reference evidence="5" key="1">
    <citation type="submission" date="2015-02" db="EMBL/GenBank/DDBJ databases">
        <title>Genome sequencing for Strongylocentrotus purpuratus.</title>
        <authorList>
            <person name="Murali S."/>
            <person name="Liu Y."/>
            <person name="Vee V."/>
            <person name="English A."/>
            <person name="Wang M."/>
            <person name="Skinner E."/>
            <person name="Han Y."/>
            <person name="Muzny D.M."/>
            <person name="Worley K.C."/>
            <person name="Gibbs R.A."/>
        </authorList>
    </citation>
    <scope>NUCLEOTIDE SEQUENCE</scope>
</reference>
<evidence type="ECO:0000256" key="1">
    <source>
        <dbReference type="ARBA" id="ARBA00006484"/>
    </source>
</evidence>
<dbReference type="OMA" id="HMRNMSE"/>
<dbReference type="PRINTS" id="PR00080">
    <property type="entry name" value="SDRFAMILY"/>
</dbReference>
<dbReference type="OrthoDB" id="47007at2759"/>
<evidence type="ECO:0000313" key="5">
    <source>
        <dbReference type="Proteomes" id="UP000007110"/>
    </source>
</evidence>
<accession>A0A7M7RAD9</accession>
<dbReference type="PROSITE" id="PS00061">
    <property type="entry name" value="ADH_SHORT"/>
    <property type="match status" value="1"/>
</dbReference>
<proteinExistence type="inferred from homology"/>
<evidence type="ECO:0000313" key="4">
    <source>
        <dbReference type="EnsemblMetazoa" id="XP_782542"/>
    </source>
</evidence>
<dbReference type="GeneID" id="577205"/>
<dbReference type="AlphaFoldDB" id="A0A7M7RAD9"/>
<dbReference type="Pfam" id="PF00106">
    <property type="entry name" value="adh_short"/>
    <property type="match status" value="1"/>
</dbReference>
<comment type="similarity">
    <text evidence="1 3">Belongs to the short-chain dehydrogenases/reductases (SDR) family.</text>
</comment>
<dbReference type="Proteomes" id="UP000007110">
    <property type="component" value="Unassembled WGS sequence"/>
</dbReference>
<dbReference type="InParanoid" id="A0A7M7RAD9"/>
<dbReference type="PANTHER" id="PTHR43391:SF96">
    <property type="match status" value="1"/>
</dbReference>
<dbReference type="InterPro" id="IPR036291">
    <property type="entry name" value="NAD(P)-bd_dom_sf"/>
</dbReference>
<name>A0A7M7RAD9_STRPU</name>
<sequence>MGPLEEMTMTHMRNMSETNIVGTFRMTQEVLPPMKQQKSGRIVSISSLAGINGFPFSAVYSASKFALEGFTESLHPELKCFNIKISTVCPGPVITSFKDNMSANQDPEAKSSDAENPTKKLFTGAIAAMMPHMKSAAQTSDEIADVIIDCIKAEDPALRYGTNEGTSKRVTDRFGGGIGDAAAQNWYKMLEPASKI</sequence>
<dbReference type="Gene3D" id="3.40.50.720">
    <property type="entry name" value="NAD(P)-binding Rossmann-like Domain"/>
    <property type="match status" value="1"/>
</dbReference>
<keyword evidence="5" id="KW-1185">Reference proteome</keyword>
<evidence type="ECO:0000256" key="3">
    <source>
        <dbReference type="RuleBase" id="RU000363"/>
    </source>
</evidence>
<dbReference type="PRINTS" id="PR00081">
    <property type="entry name" value="GDHRDH"/>
</dbReference>
<dbReference type="InterPro" id="IPR020904">
    <property type="entry name" value="Sc_DH/Rdtase_CS"/>
</dbReference>
<keyword evidence="2" id="KW-0560">Oxidoreductase</keyword>